<evidence type="ECO:0000313" key="2">
    <source>
        <dbReference type="EMBL" id="CAD2186646.1"/>
    </source>
</evidence>
<evidence type="ECO:0000256" key="1">
    <source>
        <dbReference type="SAM" id="SignalP"/>
    </source>
</evidence>
<protein>
    <submittedName>
        <fullName evidence="2">Uncharacterized protein</fullName>
    </submittedName>
</protein>
<accession>A0A6V7WI09</accession>
<organism evidence="2 3">
    <name type="scientific">Meloidogyne enterolobii</name>
    <name type="common">Root-knot nematode worm</name>
    <name type="synonym">Meloidogyne mayaguensis</name>
    <dbReference type="NCBI Taxonomy" id="390850"/>
    <lineage>
        <taxon>Eukaryota</taxon>
        <taxon>Metazoa</taxon>
        <taxon>Ecdysozoa</taxon>
        <taxon>Nematoda</taxon>
        <taxon>Chromadorea</taxon>
        <taxon>Rhabditida</taxon>
        <taxon>Tylenchina</taxon>
        <taxon>Tylenchomorpha</taxon>
        <taxon>Tylenchoidea</taxon>
        <taxon>Meloidogynidae</taxon>
        <taxon>Meloidogyninae</taxon>
        <taxon>Meloidogyne</taxon>
    </lineage>
</organism>
<keyword evidence="1" id="KW-0732">Signal</keyword>
<reference evidence="2 3" key="1">
    <citation type="submission" date="2020-08" db="EMBL/GenBank/DDBJ databases">
        <authorList>
            <person name="Koutsovoulos G."/>
            <person name="Danchin GJ E."/>
        </authorList>
    </citation>
    <scope>NUCLEOTIDE SEQUENCE [LARGE SCALE GENOMIC DNA]</scope>
</reference>
<dbReference type="AlphaFoldDB" id="A0A6V7WI09"/>
<feature type="chain" id="PRO_5027588167" evidence="1">
    <location>
        <begin position="27"/>
        <end position="465"/>
    </location>
</feature>
<dbReference type="Proteomes" id="UP000580250">
    <property type="component" value="Unassembled WGS sequence"/>
</dbReference>
<dbReference type="OrthoDB" id="5901594at2759"/>
<evidence type="ECO:0000313" key="3">
    <source>
        <dbReference type="Proteomes" id="UP000580250"/>
    </source>
</evidence>
<name>A0A6V7WI09_MELEN</name>
<feature type="signal peptide" evidence="1">
    <location>
        <begin position="1"/>
        <end position="26"/>
    </location>
</feature>
<dbReference type="EMBL" id="CAJEWN010000598">
    <property type="protein sequence ID" value="CAD2186646.1"/>
    <property type="molecule type" value="Genomic_DNA"/>
</dbReference>
<gene>
    <name evidence="2" type="ORF">MENT_LOCUS39163</name>
</gene>
<comment type="caution">
    <text evidence="2">The sequence shown here is derived from an EMBL/GenBank/DDBJ whole genome shotgun (WGS) entry which is preliminary data.</text>
</comment>
<sequence>MSPSSFALTVVVLEAIVFLYNRQVATMLSMHPRRMSCHASCWKKSGCTGRSATIENKLKMSGGGKGTKHLMPGNISFPVACHNHRKNLKAVNGTSNKISEALNINPEKLINGKENDLIHKMNKAKKGNGAAVEHYLHSVPYSTEKNDEPGKDAGSEKAFKTLEASQEYKEQNKNDKENYQKREELEHYLNSIPYDKKAGKNEKSKKVTKANIIEKETDPMFHSKAGNLAKKIKEYIKNTDEFKIQTGLLNRNDVFNAPQDDTKNLIDISYLLMSFDEDERGSEENLKSAAELFVALHECYQIYSVTPLIFEVEMVLKKLEEEGNKDDPRKLLEYFSEKNIKYPLWDLLKFKDDSKVSSDEAIENFFKIIHKADNFLAKNTHLFFENDTELILDRIDSRIETADLVLASIKKILKIVNNFKDKNSEKYSELKRLKPIEKHDLFENSELLQKLYEAILPGDEMMKYY</sequence>
<proteinExistence type="predicted"/>